<evidence type="ECO:0000313" key="3">
    <source>
        <dbReference type="Proteomes" id="UP001152795"/>
    </source>
</evidence>
<feature type="compositionally biased region" description="Polar residues" evidence="1">
    <location>
        <begin position="385"/>
        <end position="394"/>
    </location>
</feature>
<name>A0A6S7HEC0_PARCT</name>
<dbReference type="Gene3D" id="1.25.40.10">
    <property type="entry name" value="Tetratricopeptide repeat domain"/>
    <property type="match status" value="1"/>
</dbReference>
<dbReference type="Proteomes" id="UP001152795">
    <property type="component" value="Unassembled WGS sequence"/>
</dbReference>
<comment type="caution">
    <text evidence="2">The sequence shown here is derived from an EMBL/GenBank/DDBJ whole genome shotgun (WGS) entry which is preliminary data.</text>
</comment>
<dbReference type="InterPro" id="IPR011990">
    <property type="entry name" value="TPR-like_helical_dom_sf"/>
</dbReference>
<evidence type="ECO:0000313" key="2">
    <source>
        <dbReference type="EMBL" id="CAB3993947.1"/>
    </source>
</evidence>
<accession>A0A6S7HEC0</accession>
<sequence>MNQNSTALPKCNNTYASIVKEVLPLPSTRPYNNFSRSRSRSKHLTHVKSRDREPSRIPVKKLVHLMSKNRKRRRVIKRFIKQCIPKSSRFHNLLSTRYRKDIIQQQTNAYMWKFRKPFHAKSKRIRRVVHKQLSMIMHNLAILKNSTKRARTRKHKLFKSYSVKVVGSSKCNMQRIKTSDRNFLFMSGDAELNPGPAVANANNLRIHITESAQNFTETTVVTSIYAQGNVRDIYIGHLDELHYVSATPIEQSASEQIGNQTATDKQKPNTQNSQSNSNKNSVSKRKEYMKEYMKKRRQSNPEKVKESFKTATATYRQSNPEKVKENFKTATATYRQSNPEKVKENFKTATATYRQSNPEKVKETFKTASITYRQSNPEKVKESNKTATATYRQSNPEKVKETFKTASTTYRQLNPEKVKESNKTATATYRQSNPEKVKETFKTASTTYRQLNPEKVKESNKTAIATYRKLNLKKVAELSNIMYKQNYSERVKDTQKRQYIKRKLDCSENGTKMVKYKKVEDNSNDNSCEALQIPGNSDDSRKQIDVTKATELFHKNISVGPEYICTCCDQLWYRSSVTECNVSLYKSCSKEILNICPTGLKSIDNTEWICGTCHSNLKVGKLPSCSKANKMTFPEKPEVLKFC</sequence>
<feature type="region of interest" description="Disordered" evidence="1">
    <location>
        <begin position="375"/>
        <end position="399"/>
    </location>
</feature>
<feature type="compositionally biased region" description="Basic residues" evidence="1">
    <location>
        <begin position="37"/>
        <end position="47"/>
    </location>
</feature>
<feature type="region of interest" description="Disordered" evidence="1">
    <location>
        <begin position="259"/>
        <end position="321"/>
    </location>
</feature>
<feature type="compositionally biased region" description="Low complexity" evidence="1">
    <location>
        <begin position="268"/>
        <end position="281"/>
    </location>
</feature>
<dbReference type="EMBL" id="CACRXK020002361">
    <property type="protein sequence ID" value="CAB3993947.1"/>
    <property type="molecule type" value="Genomic_DNA"/>
</dbReference>
<feature type="compositionally biased region" description="Polar residues" evidence="1">
    <location>
        <begin position="309"/>
        <end position="318"/>
    </location>
</feature>
<reference evidence="2" key="1">
    <citation type="submission" date="2020-04" db="EMBL/GenBank/DDBJ databases">
        <authorList>
            <person name="Alioto T."/>
            <person name="Alioto T."/>
            <person name="Gomez Garrido J."/>
        </authorList>
    </citation>
    <scope>NUCLEOTIDE SEQUENCE</scope>
    <source>
        <strain evidence="2">A484AB</strain>
    </source>
</reference>
<proteinExistence type="predicted"/>
<dbReference type="OrthoDB" id="409956at2759"/>
<keyword evidence="3" id="KW-1185">Reference proteome</keyword>
<feature type="compositionally biased region" description="Basic and acidic residues" evidence="1">
    <location>
        <begin position="299"/>
        <end position="308"/>
    </location>
</feature>
<protein>
    <submittedName>
        <fullName evidence="2">Uncharacterized protein</fullName>
    </submittedName>
</protein>
<feature type="region of interest" description="Disordered" evidence="1">
    <location>
        <begin position="30"/>
        <end position="53"/>
    </location>
</feature>
<organism evidence="2 3">
    <name type="scientific">Paramuricea clavata</name>
    <name type="common">Red gorgonian</name>
    <name type="synonym">Violescent sea-whip</name>
    <dbReference type="NCBI Taxonomy" id="317549"/>
    <lineage>
        <taxon>Eukaryota</taxon>
        <taxon>Metazoa</taxon>
        <taxon>Cnidaria</taxon>
        <taxon>Anthozoa</taxon>
        <taxon>Octocorallia</taxon>
        <taxon>Malacalcyonacea</taxon>
        <taxon>Plexauridae</taxon>
        <taxon>Paramuricea</taxon>
    </lineage>
</organism>
<evidence type="ECO:0000256" key="1">
    <source>
        <dbReference type="SAM" id="MobiDB-lite"/>
    </source>
</evidence>
<dbReference type="AlphaFoldDB" id="A0A6S7HEC0"/>
<gene>
    <name evidence="2" type="ORF">PACLA_8A033133</name>
</gene>